<dbReference type="SMART" id="SM00185">
    <property type="entry name" value="ARM"/>
    <property type="match status" value="6"/>
</dbReference>
<dbReference type="Proteomes" id="UP000275267">
    <property type="component" value="Unassembled WGS sequence"/>
</dbReference>
<dbReference type="Gene3D" id="1.25.10.10">
    <property type="entry name" value="Leucine-rich Repeat Variant"/>
    <property type="match status" value="2"/>
</dbReference>
<dbReference type="InterPro" id="IPR011989">
    <property type="entry name" value="ARM-like"/>
</dbReference>
<dbReference type="InterPro" id="IPR016024">
    <property type="entry name" value="ARM-type_fold"/>
</dbReference>
<sequence>MLPAVAAASPVLSHLPRHQLLGRRFHLRCHRFLPATPAKASCGARRWLLAGAFAAGDGPLGQDVDYSTGTTSSGSAYLGLFVRLLGLDNDARDREHAVCTLYQYSLGGRKSIDEIMQFPGCIVLIISLLKSESTQACEAAAGLLRNITSVQIYRKMAFESGAMEEIISLLCKFTITPEMMEQCLCTIWNFSIDENWRYKILRSDVLTKIVRYLDEENIKVKEAAGGIISNLALSPSNHEALVEAGVIPKLEAGAVKPLLQLLKHDDVSVREAAAYALEKLSVSATICQKIKADGGLELLVNTMKDPNTPVKQLEKMIYVLSRMFDMGISMVAAPESYAYEDVTSAERSIQGDTATGNSVISHTFVNQEMASEMILDFDAISRLTKVLKEASPCLQAKVCCVLEHLAASEQHATAMTGTCIGSIIEAILEIGVIHGMLLDSVLHSTLLPGLVMFKYCSKELVCTDELYGTAGI</sequence>
<accession>A0A3L6SM51</accession>
<dbReference type="PROSITE" id="PS50176">
    <property type="entry name" value="ARM_REPEAT"/>
    <property type="match status" value="2"/>
</dbReference>
<comment type="caution">
    <text evidence="2">The sequence shown here is derived from an EMBL/GenBank/DDBJ whole genome shotgun (WGS) entry which is preliminary data.</text>
</comment>
<feature type="repeat" description="ARM" evidence="1">
    <location>
        <begin position="204"/>
        <end position="246"/>
    </location>
</feature>
<dbReference type="OrthoDB" id="409644at2759"/>
<protein>
    <submittedName>
        <fullName evidence="2">Uncharacterized protein</fullName>
    </submittedName>
</protein>
<gene>
    <name evidence="2" type="ORF">C2845_PM07G11540</name>
</gene>
<evidence type="ECO:0000313" key="2">
    <source>
        <dbReference type="EMBL" id="RLN23686.1"/>
    </source>
</evidence>
<dbReference type="PANTHER" id="PTHR47451">
    <property type="entry name" value="ARM REPEAT SUPERFAMILY PROTEIN"/>
    <property type="match status" value="1"/>
</dbReference>
<name>A0A3L6SM51_PANMI</name>
<dbReference type="EMBL" id="PQIB02000004">
    <property type="protein sequence ID" value="RLN23686.1"/>
    <property type="molecule type" value="Genomic_DNA"/>
</dbReference>
<dbReference type="Pfam" id="PF00514">
    <property type="entry name" value="Arm"/>
    <property type="match status" value="1"/>
</dbReference>
<reference evidence="3" key="1">
    <citation type="journal article" date="2019" name="Nat. Commun.">
        <title>The genome of broomcorn millet.</title>
        <authorList>
            <person name="Zou C."/>
            <person name="Miki D."/>
            <person name="Li D."/>
            <person name="Tang Q."/>
            <person name="Xiao L."/>
            <person name="Rajput S."/>
            <person name="Deng P."/>
            <person name="Jia W."/>
            <person name="Huang R."/>
            <person name="Zhang M."/>
            <person name="Sun Y."/>
            <person name="Hu J."/>
            <person name="Fu X."/>
            <person name="Schnable P.S."/>
            <person name="Li F."/>
            <person name="Zhang H."/>
            <person name="Feng B."/>
            <person name="Zhu X."/>
            <person name="Liu R."/>
            <person name="Schnable J.C."/>
            <person name="Zhu J.-K."/>
            <person name="Zhang H."/>
        </authorList>
    </citation>
    <scope>NUCLEOTIDE SEQUENCE [LARGE SCALE GENOMIC DNA]</scope>
</reference>
<organism evidence="2 3">
    <name type="scientific">Panicum miliaceum</name>
    <name type="common">Proso millet</name>
    <name type="synonym">Broomcorn millet</name>
    <dbReference type="NCBI Taxonomy" id="4540"/>
    <lineage>
        <taxon>Eukaryota</taxon>
        <taxon>Viridiplantae</taxon>
        <taxon>Streptophyta</taxon>
        <taxon>Embryophyta</taxon>
        <taxon>Tracheophyta</taxon>
        <taxon>Spermatophyta</taxon>
        <taxon>Magnoliopsida</taxon>
        <taxon>Liliopsida</taxon>
        <taxon>Poales</taxon>
        <taxon>Poaceae</taxon>
        <taxon>PACMAD clade</taxon>
        <taxon>Panicoideae</taxon>
        <taxon>Panicodae</taxon>
        <taxon>Paniceae</taxon>
        <taxon>Panicinae</taxon>
        <taxon>Panicum</taxon>
        <taxon>Panicum sect. Panicum</taxon>
    </lineage>
</organism>
<dbReference type="InterPro" id="IPR000225">
    <property type="entry name" value="Armadillo"/>
</dbReference>
<keyword evidence="3" id="KW-1185">Reference proteome</keyword>
<proteinExistence type="predicted"/>
<dbReference type="PANTHER" id="PTHR47451:SF1">
    <property type="entry name" value="ARM REPEAT SUPERFAMILY PROTEIN"/>
    <property type="match status" value="1"/>
</dbReference>
<feature type="repeat" description="ARM" evidence="1">
    <location>
        <begin position="253"/>
        <end position="295"/>
    </location>
</feature>
<dbReference type="STRING" id="4540.A0A3L6SM51"/>
<dbReference type="AlphaFoldDB" id="A0A3L6SM51"/>
<dbReference type="SUPFAM" id="SSF48371">
    <property type="entry name" value="ARM repeat"/>
    <property type="match status" value="1"/>
</dbReference>
<evidence type="ECO:0000256" key="1">
    <source>
        <dbReference type="PROSITE-ProRule" id="PRU00259"/>
    </source>
</evidence>
<evidence type="ECO:0000313" key="3">
    <source>
        <dbReference type="Proteomes" id="UP000275267"/>
    </source>
</evidence>